<protein>
    <recommendedName>
        <fullName evidence="8">S-acyltransferase</fullName>
        <ecNumber evidence="8">2.3.1.225</ecNumber>
    </recommendedName>
    <alternativeName>
        <fullName evidence="8">Palmitoyltransferase</fullName>
    </alternativeName>
</protein>
<comment type="catalytic activity">
    <reaction evidence="8">
        <text>L-cysteinyl-[protein] + hexadecanoyl-CoA = S-hexadecanoyl-L-cysteinyl-[protein] + CoA</text>
        <dbReference type="Rhea" id="RHEA:36683"/>
        <dbReference type="Rhea" id="RHEA-COMP:10131"/>
        <dbReference type="Rhea" id="RHEA-COMP:11032"/>
        <dbReference type="ChEBI" id="CHEBI:29950"/>
        <dbReference type="ChEBI" id="CHEBI:57287"/>
        <dbReference type="ChEBI" id="CHEBI:57379"/>
        <dbReference type="ChEBI" id="CHEBI:74151"/>
        <dbReference type="EC" id="2.3.1.225"/>
    </reaction>
</comment>
<sequence>MILTTIVLINLIIASTRDPGIIPRQDQPPVEEVGTSTAGISSKWITVNGIEVKLKHCKICKHFRPPRSCHCAVCDNCVERFDHHCPWIGQCIGLRNYRYYLLFISSGLFLFIYFFSFSCERMKIRMSSTGAGIFDTAVNTPEAAALALFSMAAIVFLGGLTLYHAYLVMLNQTAYENYKQRKDTPNPYNKGILSNIKEALFTNIQTSRVNFQAEVVLPGWRSKSTVAAADRRGTGRVHGLFHEKEGGVILRRVNQRERDEYGVWREGADPQTEEKHKSHEWGLGFLLKGGSIVLLQSCITVGGGGISPCTLVAKRFLSLYFSPLNYSGCAGFL</sequence>
<accession>A0AAV7DUP0</accession>
<evidence type="ECO:0000256" key="4">
    <source>
        <dbReference type="ARBA" id="ARBA00022692"/>
    </source>
</evidence>
<keyword evidence="5 8" id="KW-1133">Transmembrane helix</keyword>
<reference evidence="11 12" key="1">
    <citation type="submission" date="2021-07" db="EMBL/GenBank/DDBJ databases">
        <title>The Aristolochia fimbriata genome: insights into angiosperm evolution, floral development and chemical biosynthesis.</title>
        <authorList>
            <person name="Jiao Y."/>
        </authorList>
    </citation>
    <scope>NUCLEOTIDE SEQUENCE [LARGE SCALE GENOMIC DNA]</scope>
    <source>
        <strain evidence="11">IBCAS-2021</strain>
        <tissue evidence="11">Leaf</tissue>
    </source>
</reference>
<proteinExistence type="inferred from homology"/>
<keyword evidence="7 8" id="KW-0012">Acyltransferase</keyword>
<evidence type="ECO:0000256" key="5">
    <source>
        <dbReference type="ARBA" id="ARBA00022989"/>
    </source>
</evidence>
<dbReference type="InterPro" id="IPR001594">
    <property type="entry name" value="Palmitoyltrfase_DHHC"/>
</dbReference>
<dbReference type="GO" id="GO:0016020">
    <property type="term" value="C:membrane"/>
    <property type="evidence" value="ECO:0007669"/>
    <property type="project" value="UniProtKB-SubCell"/>
</dbReference>
<keyword evidence="12" id="KW-1185">Reference proteome</keyword>
<dbReference type="PROSITE" id="PS50216">
    <property type="entry name" value="DHHC"/>
    <property type="match status" value="1"/>
</dbReference>
<evidence type="ECO:0000256" key="9">
    <source>
        <dbReference type="SAM" id="SignalP"/>
    </source>
</evidence>
<keyword evidence="6 8" id="KW-0472">Membrane</keyword>
<feature type="chain" id="PRO_5043596917" description="S-acyltransferase" evidence="9">
    <location>
        <begin position="17"/>
        <end position="333"/>
    </location>
</feature>
<organism evidence="11 12">
    <name type="scientific">Aristolochia fimbriata</name>
    <name type="common">White veined hardy Dutchman's pipe vine</name>
    <dbReference type="NCBI Taxonomy" id="158543"/>
    <lineage>
        <taxon>Eukaryota</taxon>
        <taxon>Viridiplantae</taxon>
        <taxon>Streptophyta</taxon>
        <taxon>Embryophyta</taxon>
        <taxon>Tracheophyta</taxon>
        <taxon>Spermatophyta</taxon>
        <taxon>Magnoliopsida</taxon>
        <taxon>Magnoliidae</taxon>
        <taxon>Piperales</taxon>
        <taxon>Aristolochiaceae</taxon>
        <taxon>Aristolochia</taxon>
    </lineage>
</organism>
<gene>
    <name evidence="11" type="ORF">H6P81_019406</name>
</gene>
<dbReference type="GO" id="GO:0006612">
    <property type="term" value="P:protein targeting to membrane"/>
    <property type="evidence" value="ECO:0007669"/>
    <property type="project" value="TreeGrafter"/>
</dbReference>
<feature type="transmembrane region" description="Helical" evidence="8">
    <location>
        <begin position="99"/>
        <end position="117"/>
    </location>
</feature>
<evidence type="ECO:0000313" key="11">
    <source>
        <dbReference type="EMBL" id="KAG9439241.1"/>
    </source>
</evidence>
<keyword evidence="4 8" id="KW-0812">Transmembrane</keyword>
<evidence type="ECO:0000256" key="2">
    <source>
        <dbReference type="ARBA" id="ARBA00008574"/>
    </source>
</evidence>
<dbReference type="Proteomes" id="UP000825729">
    <property type="component" value="Unassembled WGS sequence"/>
</dbReference>
<evidence type="ECO:0000256" key="8">
    <source>
        <dbReference type="RuleBase" id="RU079119"/>
    </source>
</evidence>
<comment type="similarity">
    <text evidence="2 8">Belongs to the DHHC palmitoyltransferase family.</text>
</comment>
<dbReference type="GO" id="GO:0005794">
    <property type="term" value="C:Golgi apparatus"/>
    <property type="evidence" value="ECO:0007669"/>
    <property type="project" value="TreeGrafter"/>
</dbReference>
<dbReference type="AlphaFoldDB" id="A0AAV7DUP0"/>
<evidence type="ECO:0000256" key="3">
    <source>
        <dbReference type="ARBA" id="ARBA00022679"/>
    </source>
</evidence>
<comment type="subcellular location">
    <subcellularLocation>
        <location evidence="1">Membrane</location>
        <topology evidence="1">Multi-pass membrane protein</topology>
    </subcellularLocation>
</comment>
<evidence type="ECO:0000313" key="12">
    <source>
        <dbReference type="Proteomes" id="UP000825729"/>
    </source>
</evidence>
<evidence type="ECO:0000259" key="10">
    <source>
        <dbReference type="Pfam" id="PF01529"/>
    </source>
</evidence>
<name>A0AAV7DUP0_ARIFI</name>
<feature type="signal peptide" evidence="9">
    <location>
        <begin position="1"/>
        <end position="16"/>
    </location>
</feature>
<dbReference type="GO" id="GO:0005783">
    <property type="term" value="C:endoplasmic reticulum"/>
    <property type="evidence" value="ECO:0007669"/>
    <property type="project" value="TreeGrafter"/>
</dbReference>
<dbReference type="PANTHER" id="PTHR22883">
    <property type="entry name" value="ZINC FINGER DHHC DOMAIN CONTAINING PROTEIN"/>
    <property type="match status" value="1"/>
</dbReference>
<keyword evidence="9" id="KW-0732">Signal</keyword>
<keyword evidence="3 8" id="KW-0808">Transferase</keyword>
<dbReference type="Pfam" id="PF01529">
    <property type="entry name" value="DHHC"/>
    <property type="match status" value="1"/>
</dbReference>
<comment type="domain">
    <text evidence="8">The DHHC domain is required for palmitoyltransferase activity.</text>
</comment>
<feature type="domain" description="Palmitoyltransferase DHHC" evidence="10">
    <location>
        <begin position="53"/>
        <end position="180"/>
    </location>
</feature>
<evidence type="ECO:0000256" key="1">
    <source>
        <dbReference type="ARBA" id="ARBA00004141"/>
    </source>
</evidence>
<comment type="caution">
    <text evidence="11">The sequence shown here is derived from an EMBL/GenBank/DDBJ whole genome shotgun (WGS) entry which is preliminary data.</text>
</comment>
<dbReference type="EC" id="2.3.1.225" evidence="8"/>
<feature type="transmembrane region" description="Helical" evidence="8">
    <location>
        <begin position="144"/>
        <end position="169"/>
    </location>
</feature>
<dbReference type="GO" id="GO:0019706">
    <property type="term" value="F:protein-cysteine S-palmitoyltransferase activity"/>
    <property type="evidence" value="ECO:0007669"/>
    <property type="project" value="UniProtKB-EC"/>
</dbReference>
<dbReference type="InterPro" id="IPR039859">
    <property type="entry name" value="PFA4/ZDH16/20/ERF2-like"/>
</dbReference>
<evidence type="ECO:0000256" key="7">
    <source>
        <dbReference type="ARBA" id="ARBA00023315"/>
    </source>
</evidence>
<evidence type="ECO:0000256" key="6">
    <source>
        <dbReference type="ARBA" id="ARBA00023136"/>
    </source>
</evidence>
<dbReference type="EMBL" id="JAINDJ010000008">
    <property type="protein sequence ID" value="KAG9439241.1"/>
    <property type="molecule type" value="Genomic_DNA"/>
</dbReference>
<dbReference type="PANTHER" id="PTHR22883:SF57">
    <property type="entry name" value="S-ACYLTRANSFERASE"/>
    <property type="match status" value="1"/>
</dbReference>